<dbReference type="InterPro" id="IPR003313">
    <property type="entry name" value="AraC-bd"/>
</dbReference>
<name>A0A4Q1DCN7_9BACT</name>
<dbReference type="EMBL" id="SDHZ01000001">
    <property type="protein sequence ID" value="RXK86728.1"/>
    <property type="molecule type" value="Genomic_DNA"/>
</dbReference>
<evidence type="ECO:0000256" key="2">
    <source>
        <dbReference type="ARBA" id="ARBA00023125"/>
    </source>
</evidence>
<dbReference type="SMART" id="SM00342">
    <property type="entry name" value="HTH_ARAC"/>
    <property type="match status" value="1"/>
</dbReference>
<dbReference type="InterPro" id="IPR037923">
    <property type="entry name" value="HTH-like"/>
</dbReference>
<keyword evidence="2" id="KW-0238">DNA-binding</keyword>
<proteinExistence type="predicted"/>
<dbReference type="InterPro" id="IPR020449">
    <property type="entry name" value="Tscrpt_reg_AraC-type_HTH"/>
</dbReference>
<dbReference type="GO" id="GO:0003700">
    <property type="term" value="F:DNA-binding transcription factor activity"/>
    <property type="evidence" value="ECO:0007669"/>
    <property type="project" value="InterPro"/>
</dbReference>
<reference evidence="5 6" key="1">
    <citation type="submission" date="2019-01" db="EMBL/GenBank/DDBJ databases">
        <title>Filimonas sp. strain TTM-71.</title>
        <authorList>
            <person name="Chen W.-M."/>
        </authorList>
    </citation>
    <scope>NUCLEOTIDE SEQUENCE [LARGE SCALE GENOMIC DNA]</scope>
    <source>
        <strain evidence="5 6">TTM-71</strain>
    </source>
</reference>
<keyword evidence="1" id="KW-0805">Transcription regulation</keyword>
<evidence type="ECO:0000313" key="6">
    <source>
        <dbReference type="Proteomes" id="UP000290545"/>
    </source>
</evidence>
<dbReference type="AlphaFoldDB" id="A0A4Q1DCN7"/>
<dbReference type="Pfam" id="PF12833">
    <property type="entry name" value="HTH_18"/>
    <property type="match status" value="1"/>
</dbReference>
<dbReference type="SUPFAM" id="SSF51215">
    <property type="entry name" value="Regulatory protein AraC"/>
    <property type="match status" value="1"/>
</dbReference>
<dbReference type="PROSITE" id="PS00041">
    <property type="entry name" value="HTH_ARAC_FAMILY_1"/>
    <property type="match status" value="1"/>
</dbReference>
<dbReference type="Proteomes" id="UP000290545">
    <property type="component" value="Unassembled WGS sequence"/>
</dbReference>
<organism evidence="5 6">
    <name type="scientific">Filimonas effusa</name>
    <dbReference type="NCBI Taxonomy" id="2508721"/>
    <lineage>
        <taxon>Bacteria</taxon>
        <taxon>Pseudomonadati</taxon>
        <taxon>Bacteroidota</taxon>
        <taxon>Chitinophagia</taxon>
        <taxon>Chitinophagales</taxon>
        <taxon>Chitinophagaceae</taxon>
        <taxon>Filimonas</taxon>
    </lineage>
</organism>
<dbReference type="Pfam" id="PF02311">
    <property type="entry name" value="AraC_binding"/>
    <property type="match status" value="1"/>
</dbReference>
<sequence>MDTNNKGRSHKNIWYGLGRQRIEIPKPVLKSRVHTNSWLKQMHLCGLGYYPRAEGHYTYRKKGLPENFLFYCVDGHGWYQLGDKQYTVGPNEFFMLPQNVEHAYGSAEDDPWTIYWIHFGGDFLPEFNNMISAKEVMKPTYIQNNEEIYKLFSRIYKTLELGYSTDNLMFVNMCLSHFLTLFMYSPRHHTAIPHDSTDCIDSAIVYMQEHISENLTLNELSQHYNYSPSRFSGLFKQKTGYAPIDYFIQMKMQKASQQLALTSKSIKDIALSMGFDDPYYFSRRFRKIIGVPPTAYRNMRQDG</sequence>
<gene>
    <name evidence="5" type="ORF">ESB13_07975</name>
</gene>
<dbReference type="PRINTS" id="PR00032">
    <property type="entry name" value="HTHARAC"/>
</dbReference>
<keyword evidence="6" id="KW-1185">Reference proteome</keyword>
<dbReference type="Gene3D" id="2.60.120.280">
    <property type="entry name" value="Regulatory protein AraC"/>
    <property type="match status" value="1"/>
</dbReference>
<dbReference type="PANTHER" id="PTHR43280">
    <property type="entry name" value="ARAC-FAMILY TRANSCRIPTIONAL REGULATOR"/>
    <property type="match status" value="1"/>
</dbReference>
<dbReference type="CDD" id="cd06986">
    <property type="entry name" value="cupin_MmsR-like_N"/>
    <property type="match status" value="1"/>
</dbReference>
<dbReference type="InterPro" id="IPR018062">
    <property type="entry name" value="HTH_AraC-typ_CS"/>
</dbReference>
<comment type="caution">
    <text evidence="5">The sequence shown here is derived from an EMBL/GenBank/DDBJ whole genome shotgun (WGS) entry which is preliminary data.</text>
</comment>
<dbReference type="SUPFAM" id="SSF46689">
    <property type="entry name" value="Homeodomain-like"/>
    <property type="match status" value="2"/>
</dbReference>
<dbReference type="InterPro" id="IPR018060">
    <property type="entry name" value="HTH_AraC"/>
</dbReference>
<feature type="domain" description="HTH araC/xylS-type" evidence="4">
    <location>
        <begin position="201"/>
        <end position="299"/>
    </location>
</feature>
<dbReference type="GO" id="GO:0043565">
    <property type="term" value="F:sequence-specific DNA binding"/>
    <property type="evidence" value="ECO:0007669"/>
    <property type="project" value="InterPro"/>
</dbReference>
<dbReference type="InterPro" id="IPR009057">
    <property type="entry name" value="Homeodomain-like_sf"/>
</dbReference>
<dbReference type="RefSeq" id="WP_129002475.1">
    <property type="nucleotide sequence ID" value="NZ_SDHZ01000001.1"/>
</dbReference>
<accession>A0A4Q1DCN7</accession>
<keyword evidence="3" id="KW-0804">Transcription</keyword>
<evidence type="ECO:0000256" key="3">
    <source>
        <dbReference type="ARBA" id="ARBA00023163"/>
    </source>
</evidence>
<dbReference type="PANTHER" id="PTHR43280:SF30">
    <property type="entry name" value="MMSAB OPERON REGULATORY PROTEIN"/>
    <property type="match status" value="1"/>
</dbReference>
<evidence type="ECO:0000256" key="1">
    <source>
        <dbReference type="ARBA" id="ARBA00023015"/>
    </source>
</evidence>
<dbReference type="PROSITE" id="PS01124">
    <property type="entry name" value="HTH_ARAC_FAMILY_2"/>
    <property type="match status" value="1"/>
</dbReference>
<dbReference type="Gene3D" id="1.10.10.60">
    <property type="entry name" value="Homeodomain-like"/>
    <property type="match status" value="2"/>
</dbReference>
<evidence type="ECO:0000259" key="4">
    <source>
        <dbReference type="PROSITE" id="PS01124"/>
    </source>
</evidence>
<evidence type="ECO:0000313" key="5">
    <source>
        <dbReference type="EMBL" id="RXK86728.1"/>
    </source>
</evidence>
<protein>
    <submittedName>
        <fullName evidence="5">AraC family transcriptional regulator</fullName>
    </submittedName>
</protein>
<dbReference type="OrthoDB" id="9813413at2"/>